<evidence type="ECO:0000256" key="1">
    <source>
        <dbReference type="SAM" id="MobiDB-lite"/>
    </source>
</evidence>
<accession>A0A109K281</accession>
<dbReference type="SMART" id="SM00857">
    <property type="entry name" value="Resolvase"/>
    <property type="match status" value="1"/>
</dbReference>
<proteinExistence type="predicted"/>
<dbReference type="PANTHER" id="PTHR30461">
    <property type="entry name" value="DNA-INVERTASE FROM LAMBDOID PROPHAGE"/>
    <property type="match status" value="1"/>
</dbReference>
<dbReference type="Pfam" id="PF13408">
    <property type="entry name" value="Zn_ribbon_recom"/>
    <property type="match status" value="1"/>
</dbReference>
<evidence type="ECO:0000313" key="3">
    <source>
        <dbReference type="EMBL" id="KWV59348.1"/>
    </source>
</evidence>
<feature type="region of interest" description="Disordered" evidence="1">
    <location>
        <begin position="1"/>
        <end position="29"/>
    </location>
</feature>
<reference evidence="3 4" key="1">
    <citation type="submission" date="2015-11" db="EMBL/GenBank/DDBJ databases">
        <title>Draft Genome Sequence of the Strain BR 10423 (Rhizobium sp.) isolated from nodules of Mimosa pudica.</title>
        <authorList>
            <person name="Barauna A.C."/>
            <person name="Zilli J.E."/>
            <person name="Simoes-Araujo J.L."/>
            <person name="Reis V.M."/>
            <person name="James E.K."/>
            <person name="Reis F.B.Jr."/>
            <person name="Rouws L.F."/>
            <person name="Passos S.R."/>
            <person name="Gois S.R."/>
        </authorList>
    </citation>
    <scope>NUCLEOTIDE SEQUENCE [LARGE SCALE GENOMIC DNA]</scope>
    <source>
        <strain evidence="3 4">BR10423</strain>
    </source>
</reference>
<comment type="caution">
    <text evidence="3">The sequence shown here is derived from an EMBL/GenBank/DDBJ whole genome shotgun (WGS) entry which is preliminary data.</text>
</comment>
<keyword evidence="4" id="KW-1185">Reference proteome</keyword>
<dbReference type="SUPFAM" id="SSF53041">
    <property type="entry name" value="Resolvase-like"/>
    <property type="match status" value="1"/>
</dbReference>
<dbReference type="OrthoDB" id="9791494at2"/>
<dbReference type="InterPro" id="IPR038109">
    <property type="entry name" value="DNA_bind_recomb_sf"/>
</dbReference>
<feature type="domain" description="Recombinase" evidence="2">
    <location>
        <begin position="207"/>
        <end position="336"/>
    </location>
</feature>
<dbReference type="CDD" id="cd00338">
    <property type="entry name" value="Ser_Recombinase"/>
    <property type="match status" value="1"/>
</dbReference>
<dbReference type="EMBL" id="LNCD01000012">
    <property type="protein sequence ID" value="KWV59348.1"/>
    <property type="molecule type" value="Genomic_DNA"/>
</dbReference>
<dbReference type="InterPro" id="IPR011109">
    <property type="entry name" value="DNA_bind_recombinase_dom"/>
</dbReference>
<dbReference type="AlphaFoldDB" id="A0A109K281"/>
<dbReference type="Pfam" id="PF07508">
    <property type="entry name" value="Recombinase"/>
    <property type="match status" value="1"/>
</dbReference>
<dbReference type="Proteomes" id="UP000068164">
    <property type="component" value="Unassembled WGS sequence"/>
</dbReference>
<dbReference type="PROSITE" id="PS51737">
    <property type="entry name" value="RECOMBINASE_DNA_BIND"/>
    <property type="match status" value="1"/>
</dbReference>
<gene>
    <name evidence="3" type="ORF">AS026_28600</name>
</gene>
<dbReference type="InterPro" id="IPR050639">
    <property type="entry name" value="SSR_resolvase"/>
</dbReference>
<dbReference type="InterPro" id="IPR025827">
    <property type="entry name" value="Zn_ribbon_recom_dom"/>
</dbReference>
<evidence type="ECO:0000313" key="4">
    <source>
        <dbReference type="Proteomes" id="UP000068164"/>
    </source>
</evidence>
<protein>
    <recommendedName>
        <fullName evidence="2">Recombinase domain-containing protein</fullName>
    </recommendedName>
</protein>
<name>A0A109K281_9HYPH</name>
<organism evidence="3 4">
    <name type="scientific">Rhizobium altiplani</name>
    <dbReference type="NCBI Taxonomy" id="1864509"/>
    <lineage>
        <taxon>Bacteria</taxon>
        <taxon>Pseudomonadati</taxon>
        <taxon>Pseudomonadota</taxon>
        <taxon>Alphaproteobacteria</taxon>
        <taxon>Hyphomicrobiales</taxon>
        <taxon>Rhizobiaceae</taxon>
        <taxon>Rhizobium/Agrobacterium group</taxon>
        <taxon>Rhizobium</taxon>
    </lineage>
</organism>
<dbReference type="GO" id="GO:0003677">
    <property type="term" value="F:DNA binding"/>
    <property type="evidence" value="ECO:0007669"/>
    <property type="project" value="InterPro"/>
</dbReference>
<dbReference type="InterPro" id="IPR006119">
    <property type="entry name" value="Resolv_N"/>
</dbReference>
<evidence type="ECO:0000259" key="2">
    <source>
        <dbReference type="PROSITE" id="PS51737"/>
    </source>
</evidence>
<dbReference type="InterPro" id="IPR036162">
    <property type="entry name" value="Resolvase-like_N_sf"/>
</dbReference>
<dbReference type="RefSeq" id="WP_062368563.1">
    <property type="nucleotide sequence ID" value="NZ_LNCD01000012.1"/>
</dbReference>
<dbReference type="Gene3D" id="3.90.1750.20">
    <property type="entry name" value="Putative Large Serine Recombinase, Chain B, Domain 2"/>
    <property type="match status" value="1"/>
</dbReference>
<dbReference type="PANTHER" id="PTHR30461:SF23">
    <property type="entry name" value="DNA RECOMBINASE-RELATED"/>
    <property type="match status" value="1"/>
</dbReference>
<dbReference type="GO" id="GO:0000150">
    <property type="term" value="F:DNA strand exchange activity"/>
    <property type="evidence" value="ECO:0007669"/>
    <property type="project" value="InterPro"/>
</dbReference>
<dbReference type="Pfam" id="PF00239">
    <property type="entry name" value="Resolvase"/>
    <property type="match status" value="1"/>
</dbReference>
<dbReference type="Gene3D" id="3.40.50.1390">
    <property type="entry name" value="Resolvase, N-terminal catalytic domain"/>
    <property type="match status" value="1"/>
</dbReference>
<sequence length="487" mass="55304">MAKDRKHNGSKSDIVLPEGPVSQRRGSVAERRRLLKGTAAGNTTVTLTQLRVAAYCRVSTGESVASNLSIPDQERYMRKFAEDRNWQLIKVYKEEGRSAKTINRPVFKEMIEELLNGKLKIKKLLVYHTARFSRRMRDFDEYESLLYENGIEVIFTTQQFSRDIGGFIGKAGSTLFDEVHSRKTAEDTSRTMTELALGGFYVGGVLPLGYKAVPLESNPLRKIIVINEEERPLVRRIFDMALYGTSGSGPMGMKAIAMKLNEEGCWPRRVKRWNKTHIHRLVTNPIYKGTKLYNECAQDEQWLSRPAELITIPVPPIVTPEEFDALAEQLQRKDPRKGGTSKAFSSPLLLSGIAFCACGAHMTLSTGRNRFGQTYRYYHCGSEDRTGKIDCDGPRVPESTLDQMVIDSVVTHVLEPRRIRTLLEKLREQFISEELQREGHAQALRDRLKEAELAFENVYTIAKYSPNLANEPLILGERNEWPTAFVI</sequence>